<dbReference type="SUPFAM" id="SSF143422">
    <property type="entry name" value="Transposase IS200-like"/>
    <property type="match status" value="1"/>
</dbReference>
<dbReference type="SMART" id="SM01321">
    <property type="entry name" value="Y1_Tnp"/>
    <property type="match status" value="1"/>
</dbReference>
<dbReference type="GO" id="GO:0003677">
    <property type="term" value="F:DNA binding"/>
    <property type="evidence" value="ECO:0007669"/>
    <property type="project" value="InterPro"/>
</dbReference>
<proteinExistence type="predicted"/>
<name>A1T0T7_PSYIN</name>
<dbReference type="Pfam" id="PF01797">
    <property type="entry name" value="Y1_Tnp"/>
    <property type="match status" value="1"/>
</dbReference>
<dbReference type="InterPro" id="IPR036515">
    <property type="entry name" value="Transposase_17_sf"/>
</dbReference>
<evidence type="ECO:0000313" key="3">
    <source>
        <dbReference type="Proteomes" id="UP000000639"/>
    </source>
</evidence>
<dbReference type="PANTHER" id="PTHR33360">
    <property type="entry name" value="TRANSPOSASE FOR INSERTION SEQUENCE ELEMENT IS200"/>
    <property type="match status" value="1"/>
</dbReference>
<dbReference type="STRING" id="357804.Ping_3671"/>
<dbReference type="GO" id="GO:0006313">
    <property type="term" value="P:DNA transposition"/>
    <property type="evidence" value="ECO:0007669"/>
    <property type="project" value="InterPro"/>
</dbReference>
<dbReference type="Gene3D" id="3.30.70.1290">
    <property type="entry name" value="Transposase IS200-like"/>
    <property type="match status" value="1"/>
</dbReference>
<keyword evidence="3" id="KW-1185">Reference proteome</keyword>
<evidence type="ECO:0000313" key="2">
    <source>
        <dbReference type="EMBL" id="ABM05352.1"/>
    </source>
</evidence>
<dbReference type="HOGENOM" id="CLU_101320_2_0_6"/>
<protein>
    <submittedName>
        <fullName evidence="2">Transposase IS200-family protein</fullName>
    </submittedName>
</protein>
<dbReference type="Proteomes" id="UP000000639">
    <property type="component" value="Chromosome"/>
</dbReference>
<reference evidence="2 3" key="1">
    <citation type="submission" date="2007-01" db="EMBL/GenBank/DDBJ databases">
        <title>Complete sequence of Psychromonas ingrahamii 37.</title>
        <authorList>
            <consortium name="US DOE Joint Genome Institute"/>
            <person name="Copeland A."/>
            <person name="Lucas S."/>
            <person name="Lapidus A."/>
            <person name="Barry K."/>
            <person name="Detter J.C."/>
            <person name="Glavina del Rio T."/>
            <person name="Hammon N."/>
            <person name="Israni S."/>
            <person name="Dalin E."/>
            <person name="Tice H."/>
            <person name="Pitluck S."/>
            <person name="Thompson L.S."/>
            <person name="Brettin T."/>
            <person name="Bruce D."/>
            <person name="Han C."/>
            <person name="Tapia R."/>
            <person name="Schmutz J."/>
            <person name="Larimer F."/>
            <person name="Land M."/>
            <person name="Hauser L."/>
            <person name="Kyrpides N."/>
            <person name="Ivanova N."/>
            <person name="Staley J."/>
            <person name="Richardson P."/>
        </authorList>
    </citation>
    <scope>NUCLEOTIDE SEQUENCE [LARGE SCALE GENOMIC DNA]</scope>
    <source>
        <strain evidence="2 3">37</strain>
    </source>
</reference>
<gene>
    <name evidence="2" type="ordered locus">Ping_3671</name>
</gene>
<dbReference type="EMBL" id="CP000510">
    <property type="protein sequence ID" value="ABM05352.1"/>
    <property type="molecule type" value="Genomic_DNA"/>
</dbReference>
<evidence type="ECO:0000259" key="1">
    <source>
        <dbReference type="SMART" id="SM01321"/>
    </source>
</evidence>
<dbReference type="KEGG" id="pin:Ping_3671"/>
<dbReference type="RefSeq" id="WP_011771900.1">
    <property type="nucleotide sequence ID" value="NC_008709.1"/>
</dbReference>
<feature type="domain" description="Transposase IS200-like" evidence="1">
    <location>
        <begin position="11"/>
        <end position="131"/>
    </location>
</feature>
<dbReference type="NCBIfam" id="NF033573">
    <property type="entry name" value="transpos_IS200"/>
    <property type="match status" value="1"/>
</dbReference>
<sequence length="148" mass="17835">MLDTQRNTHHVYRLIYHFVWIPKYRHKVFNEPHRSTIKAIIQKIGYDYDIDIVELEIPEDHIHMVIRGIPEQSPSDVMQIIKSITAREFFRTYPEIKKKYFWGGKLWTQSVFVETIGNATEEVIRKYVQNQLIELDRKEINSDQLDLF</sequence>
<organism evidence="2 3">
    <name type="scientific">Psychromonas ingrahamii (strain DSM 17664 / CCUG 51855 / 37)</name>
    <dbReference type="NCBI Taxonomy" id="357804"/>
    <lineage>
        <taxon>Bacteria</taxon>
        <taxon>Pseudomonadati</taxon>
        <taxon>Pseudomonadota</taxon>
        <taxon>Gammaproteobacteria</taxon>
        <taxon>Alteromonadales</taxon>
        <taxon>Psychromonadaceae</taxon>
        <taxon>Psychromonas</taxon>
    </lineage>
</organism>
<dbReference type="PANTHER" id="PTHR33360:SF2">
    <property type="entry name" value="TRANSPOSASE FOR INSERTION SEQUENCE ELEMENT IS200"/>
    <property type="match status" value="1"/>
</dbReference>
<dbReference type="eggNOG" id="COG1943">
    <property type="taxonomic scope" value="Bacteria"/>
</dbReference>
<dbReference type="GO" id="GO:0004803">
    <property type="term" value="F:transposase activity"/>
    <property type="evidence" value="ECO:0007669"/>
    <property type="project" value="InterPro"/>
</dbReference>
<dbReference type="InterPro" id="IPR002686">
    <property type="entry name" value="Transposase_17"/>
</dbReference>
<dbReference type="AlphaFoldDB" id="A1T0T7"/>
<accession>A1T0T7</accession>